<name>A0A382RFX8_9ZZZZ</name>
<dbReference type="GO" id="GO:0019843">
    <property type="term" value="F:rRNA binding"/>
    <property type="evidence" value="ECO:0007669"/>
    <property type="project" value="InterPro"/>
</dbReference>
<protein>
    <submittedName>
        <fullName evidence="1">Uncharacterized protein</fullName>
    </submittedName>
</protein>
<accession>A0A382RFX8</accession>
<sequence length="161" mass="17802">MAKARDIPSIEQGLHEAFRILKDAGIEEAIKNFTGKQKSASFYRSCSDPDEIHKIDHADSLAIDYECLKTKGIAPMLSAHEALVTKFLLDQNKEEVSKTLSLVMNELNIIIGEFQTTVHSAQSPSSPGGIKLTSEEKMKVKKAIVKLEQILLHLQISVGED</sequence>
<reference evidence="1" key="1">
    <citation type="submission" date="2018-05" db="EMBL/GenBank/DDBJ databases">
        <authorList>
            <person name="Lanie J.A."/>
            <person name="Ng W.-L."/>
            <person name="Kazmierczak K.M."/>
            <person name="Andrzejewski T.M."/>
            <person name="Davidsen T.M."/>
            <person name="Wayne K.J."/>
            <person name="Tettelin H."/>
            <person name="Glass J.I."/>
            <person name="Rusch D."/>
            <person name="Podicherti R."/>
            <person name="Tsui H.-C.T."/>
            <person name="Winkler M.E."/>
        </authorList>
    </citation>
    <scope>NUCLEOTIDE SEQUENCE</scope>
</reference>
<dbReference type="PROSITE" id="PS00050">
    <property type="entry name" value="RIBOSOMAL_L23"/>
    <property type="match status" value="1"/>
</dbReference>
<dbReference type="InterPro" id="IPR001014">
    <property type="entry name" value="Ribosomal_uL23_CS"/>
</dbReference>
<organism evidence="1">
    <name type="scientific">marine metagenome</name>
    <dbReference type="NCBI Taxonomy" id="408172"/>
    <lineage>
        <taxon>unclassified sequences</taxon>
        <taxon>metagenomes</taxon>
        <taxon>ecological metagenomes</taxon>
    </lineage>
</organism>
<proteinExistence type="predicted"/>
<dbReference type="AlphaFoldDB" id="A0A382RFX8"/>
<gene>
    <name evidence="1" type="ORF">METZ01_LOCUS348986</name>
</gene>
<dbReference type="EMBL" id="UINC01121167">
    <property type="protein sequence ID" value="SVC96132.1"/>
    <property type="molecule type" value="Genomic_DNA"/>
</dbReference>
<evidence type="ECO:0000313" key="1">
    <source>
        <dbReference type="EMBL" id="SVC96132.1"/>
    </source>
</evidence>